<dbReference type="GO" id="GO:0000287">
    <property type="term" value="F:magnesium ion binding"/>
    <property type="evidence" value="ECO:0007669"/>
    <property type="project" value="UniProtKB-UniRule"/>
</dbReference>
<feature type="binding site" evidence="11">
    <location>
        <position position="91"/>
    </location>
    <ligand>
        <name>CTP</name>
        <dbReference type="ChEBI" id="CHEBI:37563"/>
    </ligand>
</feature>
<keyword evidence="4 11" id="KW-0548">Nucleotidyltransferase</keyword>
<dbReference type="SUPFAM" id="SSF81301">
    <property type="entry name" value="Nucleotidyltransferase"/>
    <property type="match status" value="1"/>
</dbReference>
<organism evidence="14 15">
    <name type="scientific">Frischella perrara</name>
    <dbReference type="NCBI Taxonomy" id="1267021"/>
    <lineage>
        <taxon>Bacteria</taxon>
        <taxon>Pseudomonadati</taxon>
        <taxon>Pseudomonadota</taxon>
        <taxon>Gammaproteobacteria</taxon>
        <taxon>Orbales</taxon>
        <taxon>Orbaceae</taxon>
        <taxon>Frischella</taxon>
    </lineage>
</organism>
<feature type="domain" description="tRNA nucleotidyltransferase/poly(A) polymerase RNA and SrmB- binding" evidence="13">
    <location>
        <begin position="149"/>
        <end position="211"/>
    </location>
</feature>
<keyword evidence="2 11" id="KW-0808">Transferase</keyword>
<keyword evidence="3 11" id="KW-0819">tRNA processing</keyword>
<evidence type="ECO:0000313" key="14">
    <source>
        <dbReference type="EMBL" id="AJA44244.1"/>
    </source>
</evidence>
<dbReference type="EMBL" id="CP009056">
    <property type="protein sequence ID" value="AJA44244.1"/>
    <property type="molecule type" value="Genomic_DNA"/>
</dbReference>
<dbReference type="SUPFAM" id="SSF81891">
    <property type="entry name" value="Poly A polymerase C-terminal region-like"/>
    <property type="match status" value="1"/>
</dbReference>
<dbReference type="OrthoDB" id="9805698at2"/>
<dbReference type="HOGENOM" id="CLU_015961_1_1_6"/>
<dbReference type="GO" id="GO:0042245">
    <property type="term" value="P:RNA repair"/>
    <property type="evidence" value="ECO:0007669"/>
    <property type="project" value="UniProtKB-KW"/>
</dbReference>
<feature type="binding site" evidence="11">
    <location>
        <position position="8"/>
    </location>
    <ligand>
        <name>CTP</name>
        <dbReference type="ChEBI" id="CHEBI:37563"/>
    </ligand>
</feature>
<evidence type="ECO:0000256" key="4">
    <source>
        <dbReference type="ARBA" id="ARBA00022695"/>
    </source>
</evidence>
<feature type="binding site" evidence="11">
    <location>
        <position position="137"/>
    </location>
    <ligand>
        <name>ATP</name>
        <dbReference type="ChEBI" id="CHEBI:30616"/>
    </ligand>
</feature>
<evidence type="ECO:0000256" key="1">
    <source>
        <dbReference type="ARBA" id="ARBA00001946"/>
    </source>
</evidence>
<dbReference type="InterPro" id="IPR050124">
    <property type="entry name" value="tRNA_CCA-adding_enzyme"/>
</dbReference>
<dbReference type="GO" id="GO:0005524">
    <property type="term" value="F:ATP binding"/>
    <property type="evidence" value="ECO:0007669"/>
    <property type="project" value="UniProtKB-UniRule"/>
</dbReference>
<evidence type="ECO:0000256" key="9">
    <source>
        <dbReference type="ARBA" id="ARBA00022842"/>
    </source>
</evidence>
<dbReference type="Gene3D" id="3.30.460.10">
    <property type="entry name" value="Beta Polymerase, domain 2"/>
    <property type="match status" value="1"/>
</dbReference>
<evidence type="ECO:0000256" key="6">
    <source>
        <dbReference type="ARBA" id="ARBA00022741"/>
    </source>
</evidence>
<feature type="binding site" evidence="11">
    <location>
        <position position="11"/>
    </location>
    <ligand>
        <name>ATP</name>
        <dbReference type="ChEBI" id="CHEBI:30616"/>
    </ligand>
</feature>
<evidence type="ECO:0000256" key="11">
    <source>
        <dbReference type="HAMAP-Rule" id="MF_01262"/>
    </source>
</evidence>
<protein>
    <recommendedName>
        <fullName evidence="11">CCA-adding enzyme</fullName>
        <ecNumber evidence="11">2.7.7.72</ecNumber>
    </recommendedName>
    <alternativeName>
        <fullName evidence="11">CCA tRNA nucleotidyltransferase</fullName>
    </alternativeName>
    <alternativeName>
        <fullName evidence="11">tRNA CCA-pyrophosphorylase</fullName>
    </alternativeName>
    <alternativeName>
        <fullName evidence="11">tRNA adenylyl-/cytidylyl- transferase</fullName>
    </alternativeName>
    <alternativeName>
        <fullName evidence="11">tRNA nucleotidyltransferase</fullName>
    </alternativeName>
    <alternativeName>
        <fullName evidence="11">tRNA-NT</fullName>
    </alternativeName>
</protein>
<name>A0A0A7RY64_FRIPE</name>
<dbReference type="InterPro" id="IPR002646">
    <property type="entry name" value="PolA_pol_head_dom"/>
</dbReference>
<proteinExistence type="inferred from homology"/>
<dbReference type="Proteomes" id="UP000030901">
    <property type="component" value="Chromosome"/>
</dbReference>
<evidence type="ECO:0000256" key="10">
    <source>
        <dbReference type="ARBA" id="ARBA00022884"/>
    </source>
</evidence>
<dbReference type="InterPro" id="IPR032828">
    <property type="entry name" value="PolyA_RNA-bd"/>
</dbReference>
<dbReference type="GO" id="GO:0004810">
    <property type="term" value="F:CCA tRNA nucleotidyltransferase activity"/>
    <property type="evidence" value="ECO:0007669"/>
    <property type="project" value="UniProtKB-UniRule"/>
</dbReference>
<keyword evidence="10 11" id="KW-0694">RNA-binding</keyword>
<keyword evidence="6 11" id="KW-0547">Nucleotide-binding</keyword>
<dbReference type="PANTHER" id="PTHR47545">
    <property type="entry name" value="MULTIFUNCTIONAL CCA PROTEIN"/>
    <property type="match status" value="1"/>
</dbReference>
<dbReference type="KEGG" id="fpp:FPB0191_00412"/>
<dbReference type="EC" id="2.7.7.72" evidence="11"/>
<evidence type="ECO:0000259" key="12">
    <source>
        <dbReference type="Pfam" id="PF01743"/>
    </source>
</evidence>
<dbReference type="PIRSF" id="PIRSF000813">
    <property type="entry name" value="CCA_bact"/>
    <property type="match status" value="1"/>
</dbReference>
<dbReference type="Pfam" id="PF01743">
    <property type="entry name" value="PolyA_pol"/>
    <property type="match status" value="1"/>
</dbReference>
<dbReference type="Pfam" id="PF12627">
    <property type="entry name" value="PolyA_pol_RNAbd"/>
    <property type="match status" value="1"/>
</dbReference>
<feature type="binding site" evidence="11">
    <location>
        <position position="137"/>
    </location>
    <ligand>
        <name>CTP</name>
        <dbReference type="ChEBI" id="CHEBI:37563"/>
    </ligand>
</feature>
<keyword evidence="15" id="KW-1185">Reference proteome</keyword>
<evidence type="ECO:0000313" key="15">
    <source>
        <dbReference type="Proteomes" id="UP000030901"/>
    </source>
</evidence>
<dbReference type="GO" id="GO:0000049">
    <property type="term" value="F:tRNA binding"/>
    <property type="evidence" value="ECO:0007669"/>
    <property type="project" value="UniProtKB-UniRule"/>
</dbReference>
<evidence type="ECO:0000256" key="3">
    <source>
        <dbReference type="ARBA" id="ARBA00022694"/>
    </source>
</evidence>
<feature type="binding site" evidence="11">
    <location>
        <position position="140"/>
    </location>
    <ligand>
        <name>ATP</name>
        <dbReference type="ChEBI" id="CHEBI:30616"/>
    </ligand>
</feature>
<feature type="domain" description="Poly A polymerase head" evidence="12">
    <location>
        <begin position="4"/>
        <end position="122"/>
    </location>
</feature>
<feature type="binding site" evidence="11">
    <location>
        <position position="11"/>
    </location>
    <ligand>
        <name>CTP</name>
        <dbReference type="ChEBI" id="CHEBI:37563"/>
    </ligand>
</feature>
<sequence>MKKYLVGGAVRDILLKQPVTDRDWVVVGAKPHDLLQEGYVQVGKDFPVFLHPKTKEEYALARTERKSGLGYTGFICDFNENITLQQDLERRDLTINAIAMDENQQLIDPFHGVRDINQRILRHVSAAFTEDPLRVLRVARFAARFHHLGFTIATETLNLMQKMVIDGEIQTLTPERVWKETEKALNTKDPQIFFSVLREIGALAILYPEIDILFSIPNIHQQNLGQFTLSALKYVSEMTNENEIRFATLCCHVETINNAVKSEHPHLIQLEQLCQRCKIPNKYQKIANLACRYCELIHNIGNLSATEIVTLLNNIDVWRNPHHLQQLLIVCCADAKVINHNDRQLYQPKIILEKAYQIAKSVSIKEIIAEGFVGKDIQIELNRRRIKALSN</sequence>
<comment type="similarity">
    <text evidence="11">Belongs to the tRNA nucleotidyltransferase/poly(A) polymerase family. Bacterial CCA-adding enzyme type 2 subfamily.</text>
</comment>
<dbReference type="GO" id="GO:0001680">
    <property type="term" value="P:tRNA 3'-terminal CCA addition"/>
    <property type="evidence" value="ECO:0007669"/>
    <property type="project" value="UniProtKB-UniRule"/>
</dbReference>
<keyword evidence="8 11" id="KW-0067">ATP-binding</keyword>
<comment type="catalytic activity">
    <reaction evidence="11">
        <text>a tRNA precursor + 2 CTP + ATP = a tRNA with a 3' CCA end + 3 diphosphate</text>
        <dbReference type="Rhea" id="RHEA:14433"/>
        <dbReference type="Rhea" id="RHEA-COMP:10465"/>
        <dbReference type="Rhea" id="RHEA-COMP:10468"/>
        <dbReference type="ChEBI" id="CHEBI:30616"/>
        <dbReference type="ChEBI" id="CHEBI:33019"/>
        <dbReference type="ChEBI" id="CHEBI:37563"/>
        <dbReference type="ChEBI" id="CHEBI:74896"/>
        <dbReference type="ChEBI" id="CHEBI:83071"/>
        <dbReference type="EC" id="2.7.7.72"/>
    </reaction>
</comment>
<dbReference type="NCBIfam" id="NF008137">
    <property type="entry name" value="PRK10885.1"/>
    <property type="match status" value="1"/>
</dbReference>
<evidence type="ECO:0000259" key="13">
    <source>
        <dbReference type="Pfam" id="PF12627"/>
    </source>
</evidence>
<feature type="binding site" evidence="11">
    <location>
        <position position="21"/>
    </location>
    <ligand>
        <name>Mg(2+)</name>
        <dbReference type="ChEBI" id="CHEBI:18420"/>
    </ligand>
</feature>
<dbReference type="RefSeq" id="WP_039103635.1">
    <property type="nucleotide sequence ID" value="NZ_CP009056.1"/>
</dbReference>
<keyword evidence="5 11" id="KW-0479">Metal-binding</keyword>
<evidence type="ECO:0000256" key="8">
    <source>
        <dbReference type="ARBA" id="ARBA00022840"/>
    </source>
</evidence>
<evidence type="ECO:0000256" key="7">
    <source>
        <dbReference type="ARBA" id="ARBA00022800"/>
    </source>
</evidence>
<dbReference type="AlphaFoldDB" id="A0A0A7RY64"/>
<dbReference type="PANTHER" id="PTHR47545:SF1">
    <property type="entry name" value="MULTIFUNCTIONAL CCA PROTEIN"/>
    <property type="match status" value="1"/>
</dbReference>
<evidence type="ECO:0000256" key="2">
    <source>
        <dbReference type="ARBA" id="ARBA00022679"/>
    </source>
</evidence>
<dbReference type="GO" id="GO:0160016">
    <property type="term" value="F:CCACCA tRNA nucleotidyltransferase activity"/>
    <property type="evidence" value="ECO:0007669"/>
    <property type="project" value="RHEA"/>
</dbReference>
<gene>
    <name evidence="11" type="primary">cca</name>
    <name evidence="14" type="ORF">FPB0191_00412</name>
</gene>
<evidence type="ECO:0000256" key="5">
    <source>
        <dbReference type="ARBA" id="ARBA00022723"/>
    </source>
</evidence>
<feature type="binding site" evidence="11">
    <location>
        <position position="91"/>
    </location>
    <ligand>
        <name>ATP</name>
        <dbReference type="ChEBI" id="CHEBI:30616"/>
    </ligand>
</feature>
<feature type="binding site" evidence="11">
    <location>
        <position position="140"/>
    </location>
    <ligand>
        <name>CTP</name>
        <dbReference type="ChEBI" id="CHEBI:37563"/>
    </ligand>
</feature>
<comment type="miscellaneous">
    <text evidence="11">A single active site specifically recognizes both ATP and CTP and is responsible for their addition.</text>
</comment>
<dbReference type="InterPro" id="IPR012006">
    <property type="entry name" value="CCA_bact"/>
</dbReference>
<feature type="binding site" evidence="11">
    <location>
        <position position="23"/>
    </location>
    <ligand>
        <name>Mg(2+)</name>
        <dbReference type="ChEBI" id="CHEBI:18420"/>
    </ligand>
</feature>
<comment type="function">
    <text evidence="11">Catalyzes the addition and repair of the essential 3'-terminal CCA sequence in tRNAs without using a nucleic acid template. Adds these three nucleotides in the order of C, C, and A to the tRNA nucleotide-73, using CTP and ATP as substrates and producing inorganic pyrophosphate. tRNA 3'-terminal CCA addition is required both for tRNA processing and repair. Also involved in tRNA surveillance by mediating tandem CCA addition to generate a CCACCA at the 3' terminus of unstable tRNAs. While stable tRNAs receive only 3'-terminal CCA, unstable tRNAs are marked with CCACCA and rapidly degraded.</text>
</comment>
<comment type="cofactor">
    <cofactor evidence="1 11">
        <name>Mg(2+)</name>
        <dbReference type="ChEBI" id="CHEBI:18420"/>
    </cofactor>
</comment>
<accession>A0A0A7RY64</accession>
<keyword evidence="7 11" id="KW-0692">RNA repair</keyword>
<dbReference type="STRING" id="1267021.FPB0191_00412"/>
<reference evidence="14 15" key="1">
    <citation type="journal article" date="2014" name="Appl. Environ. Microbiol.">
        <title>Gut symbionts from distinct hosts exhibit genotoxic activity via divergent colibactin biosynthetic pathways.</title>
        <authorList>
            <person name="Engel P."/>
            <person name="Vizcaino M.I."/>
            <person name="Crawford J.M."/>
        </authorList>
    </citation>
    <scope>NUCLEOTIDE SEQUENCE [LARGE SCALE GENOMIC DNA]</scope>
    <source>
        <strain evidence="14 15">PEB0191</strain>
    </source>
</reference>
<dbReference type="Gene3D" id="1.10.3090.10">
    <property type="entry name" value="cca-adding enzyme, domain 2"/>
    <property type="match status" value="1"/>
</dbReference>
<dbReference type="HAMAP" id="MF_01262">
    <property type="entry name" value="CCA_bact_type2"/>
    <property type="match status" value="1"/>
</dbReference>
<comment type="catalytic activity">
    <reaction evidence="11">
        <text>a tRNA with a 3' CCA end + 2 CTP + ATP = a tRNA with a 3' CCACCA end + 3 diphosphate</text>
        <dbReference type="Rhea" id="RHEA:76235"/>
        <dbReference type="Rhea" id="RHEA-COMP:10468"/>
        <dbReference type="Rhea" id="RHEA-COMP:18655"/>
        <dbReference type="ChEBI" id="CHEBI:30616"/>
        <dbReference type="ChEBI" id="CHEBI:33019"/>
        <dbReference type="ChEBI" id="CHEBI:37563"/>
        <dbReference type="ChEBI" id="CHEBI:83071"/>
        <dbReference type="ChEBI" id="CHEBI:195187"/>
    </reaction>
</comment>
<feature type="binding site" evidence="11">
    <location>
        <position position="8"/>
    </location>
    <ligand>
        <name>ATP</name>
        <dbReference type="ChEBI" id="CHEBI:30616"/>
    </ligand>
</feature>
<dbReference type="InterPro" id="IPR043519">
    <property type="entry name" value="NT_sf"/>
</dbReference>
<keyword evidence="9 11" id="KW-0460">Magnesium</keyword>